<proteinExistence type="predicted"/>
<protein>
    <submittedName>
        <fullName evidence="3">Helix-turn-helix domain-containing protein</fullName>
    </submittedName>
</protein>
<dbReference type="GO" id="GO:0003677">
    <property type="term" value="F:DNA binding"/>
    <property type="evidence" value="ECO:0007669"/>
    <property type="project" value="UniProtKB-KW"/>
</dbReference>
<name>A0A934IMF0_9HYPH</name>
<gene>
    <name evidence="3" type="ORF">JCR33_05125</name>
</gene>
<dbReference type="GO" id="GO:0005829">
    <property type="term" value="C:cytosol"/>
    <property type="evidence" value="ECO:0007669"/>
    <property type="project" value="TreeGrafter"/>
</dbReference>
<dbReference type="CDD" id="cd00093">
    <property type="entry name" value="HTH_XRE"/>
    <property type="match status" value="1"/>
</dbReference>
<dbReference type="EMBL" id="JAEKJA010000003">
    <property type="protein sequence ID" value="MBJ3775058.1"/>
    <property type="molecule type" value="Genomic_DNA"/>
</dbReference>
<evidence type="ECO:0000256" key="1">
    <source>
        <dbReference type="ARBA" id="ARBA00023125"/>
    </source>
</evidence>
<dbReference type="InterPro" id="IPR010982">
    <property type="entry name" value="Lambda_DNA-bd_dom_sf"/>
</dbReference>
<dbReference type="PANTHER" id="PTHR46797:SF1">
    <property type="entry name" value="METHYLPHOSPHONATE SYNTHASE"/>
    <property type="match status" value="1"/>
</dbReference>
<dbReference type="SMART" id="SM00530">
    <property type="entry name" value="HTH_XRE"/>
    <property type="match status" value="1"/>
</dbReference>
<keyword evidence="1" id="KW-0238">DNA-binding</keyword>
<evidence type="ECO:0000313" key="4">
    <source>
        <dbReference type="Proteomes" id="UP000609531"/>
    </source>
</evidence>
<sequence>MTDNSRSSRQTVDPFLREIGARVREQRTLRRLSRRVLSERSGVSQRFIAELEGGRGNISIVRLKAIADALPMPLDQLVRPVPTIEPPPPRPPLDLSDGALANVLRSVPPHEQREMMEVLIAAMATEPR</sequence>
<feature type="domain" description="HTH cro/C1-type" evidence="2">
    <location>
        <begin position="23"/>
        <end position="77"/>
    </location>
</feature>
<keyword evidence="4" id="KW-1185">Reference proteome</keyword>
<evidence type="ECO:0000313" key="3">
    <source>
        <dbReference type="EMBL" id="MBJ3775058.1"/>
    </source>
</evidence>
<dbReference type="InterPro" id="IPR050807">
    <property type="entry name" value="TransReg_Diox_bact_type"/>
</dbReference>
<dbReference type="Pfam" id="PF01381">
    <property type="entry name" value="HTH_3"/>
    <property type="match status" value="1"/>
</dbReference>
<comment type="caution">
    <text evidence="3">The sequence shown here is derived from an EMBL/GenBank/DDBJ whole genome shotgun (WGS) entry which is preliminary data.</text>
</comment>
<dbReference type="GO" id="GO:0003700">
    <property type="term" value="F:DNA-binding transcription factor activity"/>
    <property type="evidence" value="ECO:0007669"/>
    <property type="project" value="TreeGrafter"/>
</dbReference>
<dbReference type="InterPro" id="IPR001387">
    <property type="entry name" value="Cro/C1-type_HTH"/>
</dbReference>
<accession>A0A934IMF0</accession>
<dbReference type="SUPFAM" id="SSF47413">
    <property type="entry name" value="lambda repressor-like DNA-binding domains"/>
    <property type="match status" value="1"/>
</dbReference>
<dbReference type="PROSITE" id="PS50943">
    <property type="entry name" value="HTH_CROC1"/>
    <property type="match status" value="1"/>
</dbReference>
<dbReference type="Proteomes" id="UP000609531">
    <property type="component" value="Unassembled WGS sequence"/>
</dbReference>
<dbReference type="PANTHER" id="PTHR46797">
    <property type="entry name" value="HTH-TYPE TRANSCRIPTIONAL REGULATOR"/>
    <property type="match status" value="1"/>
</dbReference>
<reference evidence="3" key="1">
    <citation type="submission" date="2020-12" db="EMBL/GenBank/DDBJ databases">
        <title>Bacterial taxonomy.</title>
        <authorList>
            <person name="Pan X."/>
        </authorList>
    </citation>
    <scope>NUCLEOTIDE SEQUENCE</scope>
    <source>
        <strain evidence="3">B2012</strain>
    </source>
</reference>
<evidence type="ECO:0000259" key="2">
    <source>
        <dbReference type="PROSITE" id="PS50943"/>
    </source>
</evidence>
<dbReference type="Gene3D" id="1.10.260.40">
    <property type="entry name" value="lambda repressor-like DNA-binding domains"/>
    <property type="match status" value="1"/>
</dbReference>
<dbReference type="AlphaFoldDB" id="A0A934IMF0"/>
<organism evidence="3 4">
    <name type="scientific">Acuticoccus mangrovi</name>
    <dbReference type="NCBI Taxonomy" id="2796142"/>
    <lineage>
        <taxon>Bacteria</taxon>
        <taxon>Pseudomonadati</taxon>
        <taxon>Pseudomonadota</taxon>
        <taxon>Alphaproteobacteria</taxon>
        <taxon>Hyphomicrobiales</taxon>
        <taxon>Amorphaceae</taxon>
        <taxon>Acuticoccus</taxon>
    </lineage>
</organism>